<dbReference type="SMART" id="SM01340">
    <property type="entry name" value="DNA_mis_repair"/>
    <property type="match status" value="1"/>
</dbReference>
<feature type="compositionally biased region" description="Polar residues" evidence="6">
    <location>
        <begin position="370"/>
        <end position="379"/>
    </location>
</feature>
<gene>
    <name evidence="8" type="ORF">BIW11_11331</name>
</gene>
<keyword evidence="5" id="KW-0539">Nucleus</keyword>
<evidence type="ECO:0000259" key="7">
    <source>
        <dbReference type="SMART" id="SM01340"/>
    </source>
</evidence>
<dbReference type="CDD" id="cd16926">
    <property type="entry name" value="HATPase_MutL-MLH-PMS-like"/>
    <property type="match status" value="1"/>
</dbReference>
<dbReference type="Pfam" id="PF16413">
    <property type="entry name" value="Mlh1_C"/>
    <property type="match status" value="1"/>
</dbReference>
<dbReference type="EMBL" id="MNPL01015831">
    <property type="protein sequence ID" value="OQR70898.1"/>
    <property type="molecule type" value="Genomic_DNA"/>
</dbReference>
<dbReference type="FunFam" id="3.30.565.10:FF:000079">
    <property type="entry name" value="DNA mismatch repair protein MLH"/>
    <property type="match status" value="1"/>
</dbReference>
<keyword evidence="3" id="KW-0227">DNA damage</keyword>
<reference evidence="8 9" key="1">
    <citation type="journal article" date="2017" name="Gigascience">
        <title>Draft genome of the honey bee ectoparasitic mite, Tropilaelaps mercedesae, is shaped by the parasitic life history.</title>
        <authorList>
            <person name="Dong X."/>
            <person name="Armstrong S.D."/>
            <person name="Xia D."/>
            <person name="Makepeace B.L."/>
            <person name="Darby A.C."/>
            <person name="Kadowaki T."/>
        </authorList>
    </citation>
    <scope>NUCLEOTIDE SEQUENCE [LARGE SCALE GENOMIC DNA]</scope>
    <source>
        <strain evidence="8">Wuxi-XJTLU</strain>
    </source>
</reference>
<dbReference type="SUPFAM" id="SSF54211">
    <property type="entry name" value="Ribosomal protein S5 domain 2-like"/>
    <property type="match status" value="1"/>
</dbReference>
<dbReference type="FunCoup" id="A0A1V9XC07">
    <property type="interactions" value="990"/>
</dbReference>
<organism evidence="8 9">
    <name type="scientific">Tropilaelaps mercedesae</name>
    <dbReference type="NCBI Taxonomy" id="418985"/>
    <lineage>
        <taxon>Eukaryota</taxon>
        <taxon>Metazoa</taxon>
        <taxon>Ecdysozoa</taxon>
        <taxon>Arthropoda</taxon>
        <taxon>Chelicerata</taxon>
        <taxon>Arachnida</taxon>
        <taxon>Acari</taxon>
        <taxon>Parasitiformes</taxon>
        <taxon>Mesostigmata</taxon>
        <taxon>Gamasina</taxon>
        <taxon>Dermanyssoidea</taxon>
        <taxon>Laelapidae</taxon>
        <taxon>Tropilaelaps</taxon>
    </lineage>
</organism>
<keyword evidence="9" id="KW-1185">Reference proteome</keyword>
<dbReference type="GO" id="GO:0006298">
    <property type="term" value="P:mismatch repair"/>
    <property type="evidence" value="ECO:0007669"/>
    <property type="project" value="InterPro"/>
</dbReference>
<proteinExistence type="inferred from homology"/>
<feature type="compositionally biased region" description="Basic and acidic residues" evidence="6">
    <location>
        <begin position="355"/>
        <end position="366"/>
    </location>
</feature>
<name>A0A1V9XC07_9ACAR</name>
<dbReference type="AlphaFoldDB" id="A0A1V9XC07"/>
<accession>A0A1V9XC07</accession>
<dbReference type="InterPro" id="IPR014721">
    <property type="entry name" value="Ribsml_uS5_D2-typ_fold_subgr"/>
</dbReference>
<dbReference type="PANTHER" id="PTHR10073:SF12">
    <property type="entry name" value="DNA MISMATCH REPAIR PROTEIN MLH1"/>
    <property type="match status" value="1"/>
</dbReference>
<evidence type="ECO:0000256" key="1">
    <source>
        <dbReference type="ARBA" id="ARBA00004123"/>
    </source>
</evidence>
<evidence type="ECO:0000313" key="9">
    <source>
        <dbReference type="Proteomes" id="UP000192247"/>
    </source>
</evidence>
<dbReference type="PROSITE" id="PS00058">
    <property type="entry name" value="DNA_MISMATCH_REPAIR_1"/>
    <property type="match status" value="1"/>
</dbReference>
<dbReference type="GO" id="GO:0032389">
    <property type="term" value="C:MutLalpha complex"/>
    <property type="evidence" value="ECO:0007669"/>
    <property type="project" value="TreeGrafter"/>
</dbReference>
<dbReference type="PANTHER" id="PTHR10073">
    <property type="entry name" value="DNA MISMATCH REPAIR PROTEIN MLH, PMS, MUTL"/>
    <property type="match status" value="1"/>
</dbReference>
<dbReference type="NCBIfam" id="TIGR00585">
    <property type="entry name" value="mutl"/>
    <property type="match status" value="1"/>
</dbReference>
<dbReference type="GO" id="GO:0140664">
    <property type="term" value="F:ATP-dependent DNA damage sensor activity"/>
    <property type="evidence" value="ECO:0007669"/>
    <property type="project" value="InterPro"/>
</dbReference>
<dbReference type="Gene3D" id="3.30.565.10">
    <property type="entry name" value="Histidine kinase-like ATPase, C-terminal domain"/>
    <property type="match status" value="1"/>
</dbReference>
<feature type="domain" description="DNA mismatch repair protein S5" evidence="7">
    <location>
        <begin position="216"/>
        <end position="336"/>
    </location>
</feature>
<dbReference type="Pfam" id="PF01119">
    <property type="entry name" value="DNA_mis_repair"/>
    <property type="match status" value="1"/>
</dbReference>
<evidence type="ECO:0000256" key="6">
    <source>
        <dbReference type="SAM" id="MobiDB-lite"/>
    </source>
</evidence>
<dbReference type="GO" id="GO:0005524">
    <property type="term" value="F:ATP binding"/>
    <property type="evidence" value="ECO:0007669"/>
    <property type="project" value="InterPro"/>
</dbReference>
<dbReference type="InterPro" id="IPR032189">
    <property type="entry name" value="Mlh1_C"/>
</dbReference>
<dbReference type="SUPFAM" id="SSF55874">
    <property type="entry name" value="ATPase domain of HSP90 chaperone/DNA topoisomerase II/histidine kinase"/>
    <property type="match status" value="1"/>
</dbReference>
<dbReference type="InParanoid" id="A0A1V9XC07"/>
<dbReference type="Proteomes" id="UP000192247">
    <property type="component" value="Unassembled WGS sequence"/>
</dbReference>
<evidence type="ECO:0000256" key="3">
    <source>
        <dbReference type="ARBA" id="ARBA00022763"/>
    </source>
</evidence>
<dbReference type="InterPro" id="IPR038973">
    <property type="entry name" value="MutL/Mlh/Pms-like"/>
</dbReference>
<dbReference type="STRING" id="418985.A0A1V9XC07"/>
<dbReference type="FunFam" id="3.30.230.10:FF:000014">
    <property type="entry name" value="DNA mismatch repair protein Mlh1"/>
    <property type="match status" value="1"/>
</dbReference>
<comment type="similarity">
    <text evidence="2">Belongs to the DNA mismatch repair MutL/HexB family.</text>
</comment>
<dbReference type="GO" id="GO:0016887">
    <property type="term" value="F:ATP hydrolysis activity"/>
    <property type="evidence" value="ECO:0007669"/>
    <property type="project" value="InterPro"/>
</dbReference>
<dbReference type="InterPro" id="IPR013507">
    <property type="entry name" value="DNA_mismatch_S5_2-like"/>
</dbReference>
<dbReference type="Gene3D" id="3.30.230.10">
    <property type="match status" value="1"/>
</dbReference>
<dbReference type="InterPro" id="IPR020568">
    <property type="entry name" value="Ribosomal_Su5_D2-typ_SF"/>
</dbReference>
<dbReference type="Pfam" id="PF13589">
    <property type="entry name" value="HATPase_c_3"/>
    <property type="match status" value="1"/>
</dbReference>
<dbReference type="InterPro" id="IPR002099">
    <property type="entry name" value="MutL/Mlh/PMS"/>
</dbReference>
<dbReference type="GO" id="GO:0030983">
    <property type="term" value="F:mismatched DNA binding"/>
    <property type="evidence" value="ECO:0007669"/>
    <property type="project" value="InterPro"/>
</dbReference>
<dbReference type="InterPro" id="IPR014762">
    <property type="entry name" value="DNA_mismatch_repair_CS"/>
</dbReference>
<feature type="region of interest" description="Disordered" evidence="6">
    <location>
        <begin position="355"/>
        <end position="385"/>
    </location>
</feature>
<evidence type="ECO:0000256" key="2">
    <source>
        <dbReference type="ARBA" id="ARBA00006082"/>
    </source>
</evidence>
<protein>
    <submittedName>
        <fullName evidence="8">DNA mismatch repair protein Mlh1-like</fullName>
    </submittedName>
</protein>
<keyword evidence="4" id="KW-0234">DNA repair</keyword>
<evidence type="ECO:0000256" key="5">
    <source>
        <dbReference type="ARBA" id="ARBA00023242"/>
    </source>
</evidence>
<evidence type="ECO:0000256" key="4">
    <source>
        <dbReference type="ARBA" id="ARBA00023204"/>
    </source>
</evidence>
<sequence length="646" mass="72572">MEVDRINPLPKDVVNRIAAGEVIQRPCNALKEMLENSIDARSTRINVILNSGGLKLIQIQDDGCGIVKQDLAIVCERFTTSKLSSFEDLKKISTFGFRGEALASITYVAHVKIATKTEATPVGYACSYRDGKMIEGTGPEPVAMNRGTTIIVEDLFFNVPQRRQAFRSAADEFRRCESVVANYAVHFASLGFSLCKSGELSFAVNTRKGSTVIENIRALHGQEIARELLPLAYSDDKIGLDVKGYITKANYSNKKRTHLILFINNRLVDSAAIRSCLDTIYQRYLRKDDKPFIYLSLTMPAENVDVNVHPTKSEVGFLHQEYILEKLQEVVDRTLFECDSSRHYLTKQPMISFNDERGGEVLEPRRSGTSRDGSANGRDQQPRYDKEIIRTDSSQEKLTTFFSQQGTNGTPNEETQTILTSVLELREELITGADTELCQNLSRLTYVGFVSDDRSLIQINTSLIMVNHDRFSKALFYQCGLERFGSFPAFEFDPISLDALLALALKSPESGYKDEMNCREELVAMARKTLEARAEMLAEYFSLGIDSGGRLNRLPLLVDGLKPRPGQVPLLLLRLASDVDWENEKPCFQGVCTVLAQFYASSCSKTDLATVVFPAIRRKLKVSSKFRENLVKLTSTEELYKVFERC</sequence>
<comment type="caution">
    <text evidence="8">The sequence shown here is derived from an EMBL/GenBank/DDBJ whole genome shotgun (WGS) entry which is preliminary data.</text>
</comment>
<comment type="subcellular location">
    <subcellularLocation>
        <location evidence="1">Nucleus</location>
    </subcellularLocation>
</comment>
<evidence type="ECO:0000313" key="8">
    <source>
        <dbReference type="EMBL" id="OQR70898.1"/>
    </source>
</evidence>
<dbReference type="OrthoDB" id="19182at2759"/>
<dbReference type="InterPro" id="IPR036890">
    <property type="entry name" value="HATPase_C_sf"/>
</dbReference>